<dbReference type="InterPro" id="IPR036250">
    <property type="entry name" value="AcylCo_DH-like_C"/>
</dbReference>
<dbReference type="InterPro" id="IPR046373">
    <property type="entry name" value="Acyl-CoA_Oxase/DH_mid-dom_sf"/>
</dbReference>
<gene>
    <name evidence="6" type="ORF">FHG66_17360</name>
</gene>
<dbReference type="InterPro" id="IPR013107">
    <property type="entry name" value="Acyl-CoA_DH_C"/>
</dbReference>
<dbReference type="AlphaFoldDB" id="A0A5C4MPI4"/>
<dbReference type="Proteomes" id="UP000305887">
    <property type="component" value="Unassembled WGS sequence"/>
</dbReference>
<comment type="caution">
    <text evidence="6">The sequence shown here is derived from an EMBL/GenBank/DDBJ whole genome shotgun (WGS) entry which is preliminary data.</text>
</comment>
<dbReference type="InterPro" id="IPR013786">
    <property type="entry name" value="AcylCoA_DH/ox_N"/>
</dbReference>
<evidence type="ECO:0000313" key="6">
    <source>
        <dbReference type="EMBL" id="TNC47232.1"/>
    </source>
</evidence>
<dbReference type="GO" id="GO:0050660">
    <property type="term" value="F:flavin adenine dinucleotide binding"/>
    <property type="evidence" value="ECO:0007669"/>
    <property type="project" value="InterPro"/>
</dbReference>
<dbReference type="RefSeq" id="WP_139078308.1">
    <property type="nucleotide sequence ID" value="NZ_VDFU01000028.1"/>
</dbReference>
<proteinExistence type="predicted"/>
<feature type="domain" description="Acyl-CoA dehydrogenase/oxidase N-terminal" evidence="4">
    <location>
        <begin position="24"/>
        <end position="97"/>
    </location>
</feature>
<dbReference type="PANTHER" id="PTHR43884">
    <property type="entry name" value="ACYL-COA DEHYDROGENASE"/>
    <property type="match status" value="1"/>
</dbReference>
<evidence type="ECO:0000256" key="2">
    <source>
        <dbReference type="ARBA" id="ARBA00023002"/>
    </source>
</evidence>
<feature type="domain" description="Acyl-CoA oxidase/dehydrogenase middle" evidence="3">
    <location>
        <begin position="127"/>
        <end position="211"/>
    </location>
</feature>
<dbReference type="InterPro" id="IPR037069">
    <property type="entry name" value="AcylCoA_DH/ox_N_sf"/>
</dbReference>
<dbReference type="Pfam" id="PF08028">
    <property type="entry name" value="Acyl-CoA_dh_2"/>
    <property type="match status" value="1"/>
</dbReference>
<evidence type="ECO:0000259" key="4">
    <source>
        <dbReference type="Pfam" id="PF02771"/>
    </source>
</evidence>
<evidence type="ECO:0000313" key="7">
    <source>
        <dbReference type="Proteomes" id="UP000305887"/>
    </source>
</evidence>
<sequence>MTVLDAISTPTTLAEKAKILGSAFEDRAQALDDTDTFAAENFADLKAAGFLEAGVPAELGGGGADIPELSLMLRTLARHCGSTALALAMHTHQVAIPAWRWRHQGVGAVEPLLRRIAAEKLVLVSTGGSDWVGGGGDAIPVEGGYRIQARKVFSSSAPVGDLMMTMAVLRDGDGGDQVLHFAVPLRSPHVRLEDTWHTLGMRGTGSQDVLIDGHVVPEAGVSLRRPAGQWHPVFQVIATIAVPIIYSAYVGVAEGARDAAVVLAKRHPNAHTIALVGRMDTELMGARLALQGMLDVIAENAPAADSVNRVMMGRTLVARHALAAGELAMEAAGGAAFYRRNGLERRFRDLQGARYHPMQAGPQAEYAGRMALGMEVERVY</sequence>
<evidence type="ECO:0000256" key="1">
    <source>
        <dbReference type="ARBA" id="ARBA00022630"/>
    </source>
</evidence>
<dbReference type="SUPFAM" id="SSF47203">
    <property type="entry name" value="Acyl-CoA dehydrogenase C-terminal domain-like"/>
    <property type="match status" value="1"/>
</dbReference>
<protein>
    <submittedName>
        <fullName evidence="6">Acyl-CoA dehydrogenase</fullName>
    </submittedName>
</protein>
<dbReference type="Pfam" id="PF02770">
    <property type="entry name" value="Acyl-CoA_dh_M"/>
    <property type="match status" value="1"/>
</dbReference>
<evidence type="ECO:0000259" key="5">
    <source>
        <dbReference type="Pfam" id="PF08028"/>
    </source>
</evidence>
<name>A0A5C4MPI4_9RHOB</name>
<dbReference type="PANTHER" id="PTHR43884:SF25">
    <property type="entry name" value="ACYL-COA DEHYDROGENASE YDBM-RELATED"/>
    <property type="match status" value="1"/>
</dbReference>
<keyword evidence="2" id="KW-0560">Oxidoreductase</keyword>
<organism evidence="6 7">
    <name type="scientific">Rubellimicrobium rubrum</name>
    <dbReference type="NCBI Taxonomy" id="2585369"/>
    <lineage>
        <taxon>Bacteria</taxon>
        <taxon>Pseudomonadati</taxon>
        <taxon>Pseudomonadota</taxon>
        <taxon>Alphaproteobacteria</taxon>
        <taxon>Rhodobacterales</taxon>
        <taxon>Roseobacteraceae</taxon>
        <taxon>Rubellimicrobium</taxon>
    </lineage>
</organism>
<dbReference type="InterPro" id="IPR009100">
    <property type="entry name" value="AcylCoA_DH/oxidase_NM_dom_sf"/>
</dbReference>
<dbReference type="Gene3D" id="2.40.110.10">
    <property type="entry name" value="Butyryl-CoA Dehydrogenase, subunit A, domain 2"/>
    <property type="match status" value="1"/>
</dbReference>
<dbReference type="Gene3D" id="1.10.540.10">
    <property type="entry name" value="Acyl-CoA dehydrogenase/oxidase, N-terminal domain"/>
    <property type="match status" value="1"/>
</dbReference>
<dbReference type="Pfam" id="PF02771">
    <property type="entry name" value="Acyl-CoA_dh_N"/>
    <property type="match status" value="1"/>
</dbReference>
<accession>A0A5C4MPI4</accession>
<feature type="domain" description="Acyl-CoA dehydrogenase C-terminal" evidence="5">
    <location>
        <begin position="248"/>
        <end position="357"/>
    </location>
</feature>
<reference evidence="6 7" key="1">
    <citation type="submission" date="2019-06" db="EMBL/GenBank/DDBJ databases">
        <title>YIM 131921 draft genome.</title>
        <authorList>
            <person name="Jiang L."/>
        </authorList>
    </citation>
    <scope>NUCLEOTIDE SEQUENCE [LARGE SCALE GENOMIC DNA]</scope>
    <source>
        <strain evidence="6 7">YIM 131921</strain>
    </source>
</reference>
<dbReference type="Gene3D" id="1.20.140.10">
    <property type="entry name" value="Butyryl-CoA Dehydrogenase, subunit A, domain 3"/>
    <property type="match status" value="1"/>
</dbReference>
<dbReference type="OrthoDB" id="7316074at2"/>
<dbReference type="GO" id="GO:0003995">
    <property type="term" value="F:acyl-CoA dehydrogenase activity"/>
    <property type="evidence" value="ECO:0007669"/>
    <property type="project" value="TreeGrafter"/>
</dbReference>
<dbReference type="PIRSF" id="PIRSF016578">
    <property type="entry name" value="HsaA"/>
    <property type="match status" value="1"/>
</dbReference>
<keyword evidence="7" id="KW-1185">Reference proteome</keyword>
<keyword evidence="1" id="KW-0285">Flavoprotein</keyword>
<evidence type="ECO:0000259" key="3">
    <source>
        <dbReference type="Pfam" id="PF02770"/>
    </source>
</evidence>
<dbReference type="InterPro" id="IPR006091">
    <property type="entry name" value="Acyl-CoA_Oxase/DH_mid-dom"/>
</dbReference>
<dbReference type="EMBL" id="VDFU01000028">
    <property type="protein sequence ID" value="TNC47232.1"/>
    <property type="molecule type" value="Genomic_DNA"/>
</dbReference>
<dbReference type="SUPFAM" id="SSF56645">
    <property type="entry name" value="Acyl-CoA dehydrogenase NM domain-like"/>
    <property type="match status" value="1"/>
</dbReference>